<name>A0ACC6FSQ8_9HELI</name>
<reference evidence="1 2" key="1">
    <citation type="journal article" date="2023" name="Microorganisms">
        <title>Isolation and Genomic Characteristics of Cat-Borne Campylobacter felis sp. nov. and Sheep-Borne Campylobacter ovis sp. nov.</title>
        <authorList>
            <person name="Wang H."/>
            <person name="Li Y."/>
            <person name="Gu Y."/>
            <person name="Zhou G."/>
            <person name="Chen X."/>
            <person name="Zhang X."/>
            <person name="Shao Z."/>
            <person name="Zhang J."/>
            <person name="Zhang M."/>
        </authorList>
    </citation>
    <scope>NUCLEOTIDE SEQUENCE [LARGE SCALE GENOMIC DNA]</scope>
    <source>
        <strain evidence="1 2">XJK30-2</strain>
    </source>
</reference>
<comment type="caution">
    <text evidence="1">The sequence shown here is derived from an EMBL/GenBank/DDBJ whole genome shotgun (WGS) entry which is preliminary data.</text>
</comment>
<gene>
    <name evidence="1" type="ORF">NYG90_06280</name>
</gene>
<organism evidence="1 2">
    <name type="scientific">Helicobacter zhangjianzhongii</name>
    <dbReference type="NCBI Taxonomy" id="2974574"/>
    <lineage>
        <taxon>Bacteria</taxon>
        <taxon>Pseudomonadati</taxon>
        <taxon>Campylobacterota</taxon>
        <taxon>Epsilonproteobacteria</taxon>
        <taxon>Campylobacterales</taxon>
        <taxon>Helicobacteraceae</taxon>
        <taxon>Helicobacter</taxon>
    </lineage>
</organism>
<dbReference type="Proteomes" id="UP001173802">
    <property type="component" value="Unassembled WGS sequence"/>
</dbReference>
<sequence length="96" mass="10666">MYHTKAWHIRVFGKVQGVGYRKFAKAKADELGLQGSAQNLLDGSVEIFACGDESVAARFLQALWVGPSRAQVQEVQSQPCAPKQEWLDRSAFEILT</sequence>
<keyword evidence="2" id="KW-1185">Reference proteome</keyword>
<protein>
    <submittedName>
        <fullName evidence="1">Acylphosphatase</fullName>
    </submittedName>
</protein>
<evidence type="ECO:0000313" key="2">
    <source>
        <dbReference type="Proteomes" id="UP001173802"/>
    </source>
</evidence>
<proteinExistence type="predicted"/>
<dbReference type="EMBL" id="JANURN010000005">
    <property type="protein sequence ID" value="MDL0082275.1"/>
    <property type="molecule type" value="Genomic_DNA"/>
</dbReference>
<accession>A0ACC6FSQ8</accession>
<evidence type="ECO:0000313" key="1">
    <source>
        <dbReference type="EMBL" id="MDL0082275.1"/>
    </source>
</evidence>